<name>A0A8J8GP70_9EURY</name>
<accession>A0A8J8GP70</accession>
<evidence type="ECO:0000259" key="1">
    <source>
        <dbReference type="Pfam" id="PF18545"/>
    </source>
</evidence>
<dbReference type="AlphaFoldDB" id="A0A8J8GP70"/>
<evidence type="ECO:0000313" key="3">
    <source>
        <dbReference type="Proteomes" id="UP000728647"/>
    </source>
</evidence>
<dbReference type="Proteomes" id="UP000728647">
    <property type="component" value="Unassembled WGS sequence"/>
</dbReference>
<dbReference type="Pfam" id="PF18545">
    <property type="entry name" value="HalOD1"/>
    <property type="match status" value="1"/>
</dbReference>
<feature type="domain" description="Halobacterial output" evidence="1">
    <location>
        <begin position="27"/>
        <end position="95"/>
    </location>
</feature>
<gene>
    <name evidence="2" type="ORF">HT576_22545</name>
</gene>
<protein>
    <recommendedName>
        <fullName evidence="1">Halobacterial output domain-containing protein</fullName>
    </recommendedName>
</protein>
<comment type="caution">
    <text evidence="2">The sequence shown here is derived from an EMBL/GenBank/DDBJ whole genome shotgun (WGS) entry which is preliminary data.</text>
</comment>
<proteinExistence type="predicted"/>
<dbReference type="EMBL" id="JABURA010000003">
    <property type="protein sequence ID" value="NUB93758.1"/>
    <property type="molecule type" value="Genomic_DNA"/>
</dbReference>
<organism evidence="2 3">
    <name type="scientific">Haloterrigena gelatinilytica</name>
    <dbReference type="NCBI Taxonomy" id="2741724"/>
    <lineage>
        <taxon>Archaea</taxon>
        <taxon>Methanobacteriati</taxon>
        <taxon>Methanobacteriota</taxon>
        <taxon>Stenosarchaea group</taxon>
        <taxon>Halobacteria</taxon>
        <taxon>Halobacteriales</taxon>
        <taxon>Natrialbaceae</taxon>
        <taxon>Haloterrigena</taxon>
    </lineage>
</organism>
<reference evidence="2" key="1">
    <citation type="submission" date="2020-06" db="EMBL/GenBank/DDBJ databases">
        <title>Haloterrigena sp. nov., an extremely halophilic archaeon isolated from a saline sediment.</title>
        <authorList>
            <person name="Liu B.-B."/>
        </authorList>
    </citation>
    <scope>NUCLEOTIDE SEQUENCE</scope>
    <source>
        <strain evidence="2">SYSU A121-1</strain>
    </source>
</reference>
<sequence length="100" mass="10424">MNTLVNADDSSTAATSAITANWDADTEDTPVYAVVSAVAEAEGVDPVDLSPLYETIDPEALNDLLSSRDDSTVATVEFEYAGYSVTVRGEGTVTVCSDSP</sequence>
<evidence type="ECO:0000313" key="2">
    <source>
        <dbReference type="EMBL" id="NUB93758.1"/>
    </source>
</evidence>
<dbReference type="InterPro" id="IPR040624">
    <property type="entry name" value="HalOD1"/>
</dbReference>